<dbReference type="RefSeq" id="WP_179729831.1">
    <property type="nucleotide sequence ID" value="NZ_BAABEF010000001.1"/>
</dbReference>
<protein>
    <recommendedName>
        <fullName evidence="6">Minor tail protein</fullName>
    </recommendedName>
</protein>
<accession>A0A852S506</accession>
<organism evidence="4 5">
    <name type="scientific">Nocardioides kongjuensis</name>
    <dbReference type="NCBI Taxonomy" id="349522"/>
    <lineage>
        <taxon>Bacteria</taxon>
        <taxon>Bacillati</taxon>
        <taxon>Actinomycetota</taxon>
        <taxon>Actinomycetes</taxon>
        <taxon>Propionibacteriales</taxon>
        <taxon>Nocardioidaceae</taxon>
        <taxon>Nocardioides</taxon>
    </lineage>
</organism>
<evidence type="ECO:0000259" key="3">
    <source>
        <dbReference type="Pfam" id="PF07484"/>
    </source>
</evidence>
<evidence type="ECO:0000256" key="1">
    <source>
        <dbReference type="ARBA" id="ARBA00022801"/>
    </source>
</evidence>
<dbReference type="SUPFAM" id="SSF49785">
    <property type="entry name" value="Galactose-binding domain-like"/>
    <property type="match status" value="1"/>
</dbReference>
<keyword evidence="1" id="KW-0378">Hydrolase</keyword>
<sequence length="1062" mass="110344">MVSSVAVQEFDTVDVLRLEVETDATGLVNLVQNPSGELGGWGWITTIVGSKIDGGAALTYTGVAGASWFTTEEMPVAAGQYAAARWNATGGTAGYYFRARFEWINSAGAVISSSTQTGYLARNSGVGNLGAQLAPAGTVWARLRFDVYATNTGTNPGGAHTFTFKEVTVAKAATSGVLGQSRANLVPNPSFETDTAGWVAAGDAAIARSTAQAYVGAASLRYTHGSTAGGSFWTLDGRRGIPVTGGAIYAISTQSKAATTARTWKVYPQWYDATGTYLGSGSPVSLTNTTGGWTLGSGTVTAPASAATLALEVNVTAAAGEQHYFDAFMVEQANSVGTYFDAATPDAGGWDYGGTTRSPLALPTRTNLVLDPLPSAALNGYAAGPNASIQYLNLGGIGPVVRVRPTSANPDTFVSVGGDTGAMRLGMQAGKTYTVSAGMVGTNHPGGDFGDRTDAIVVFHRVGAGAYTELSTGPVTGGRGSLTFTLPSGATEAFIRLYHGGGSALSYTDWQQVILEEATSETGPYFDGSTPDSTSDFTLYDRAWTGTANNSTSTEAATVTLPYATAVNSNLGYLDPVQYLNVIGESHELRVVRQELQVGTLDATIISRTLDPADSALIRPGRRARLRALVAGVWEELITGKLLTASVEYELKDPKLPDEKRATITVNLVDAGQPLSQAKRPQGVATIAELPFVLEGAGVPWNVNGSGNQVATATPTTFNDNASALTQVALTRDTRAGYAWVSRRGVVNAWDPGSLPAPAPVVLDETTYSDLKVTFATDDCINAVAFTVQSLGVDGTTTETTYGPYEDATSIETYGRFLKEFTVTGLSKAQVDTLAAAIIAANKTPSRRVQSVTLPLTKLARVDAHALRDLYDLVKVNNTEVALSANLRVTGIEHVVTTRSWLLTLTFAANGGVASPIFQPPVQSDASPDVGVIEWFAGPTSKVPSTKLVCDGSSKAVASYPYLFAVIGYTYGGSGANFNVPNLVDRFPIGAGTKALGTTGGGPTKTLAVANLPGGHPTGYTGSSLMGSGPTPAFGVTATGGTSTPFDVMNPWLALTPVIRAV</sequence>
<evidence type="ECO:0000313" key="5">
    <source>
        <dbReference type="Proteomes" id="UP000582231"/>
    </source>
</evidence>
<evidence type="ECO:0008006" key="6">
    <source>
        <dbReference type="Google" id="ProtNLM"/>
    </source>
</evidence>
<evidence type="ECO:0000313" key="4">
    <source>
        <dbReference type="EMBL" id="NYD33842.1"/>
    </source>
</evidence>
<comment type="caution">
    <text evidence="4">The sequence shown here is derived from an EMBL/GenBank/DDBJ whole genome shotgun (WGS) entry which is preliminary data.</text>
</comment>
<dbReference type="InterPro" id="IPR037053">
    <property type="entry name" value="Phage_tail_collar_dom_sf"/>
</dbReference>
<feature type="domain" description="Phage tail collar" evidence="3">
    <location>
        <begin position="931"/>
        <end position="988"/>
    </location>
</feature>
<dbReference type="EMBL" id="JACCBF010000001">
    <property type="protein sequence ID" value="NYD33842.1"/>
    <property type="molecule type" value="Genomic_DNA"/>
</dbReference>
<keyword evidence="5" id="KW-1185">Reference proteome</keyword>
<dbReference type="InterPro" id="IPR008979">
    <property type="entry name" value="Galactose-bd-like_sf"/>
</dbReference>
<dbReference type="InterPro" id="IPR003305">
    <property type="entry name" value="CenC_carb-bd"/>
</dbReference>
<gene>
    <name evidence="4" type="ORF">BJ958_005388</name>
</gene>
<dbReference type="Gene3D" id="3.90.1340.10">
    <property type="entry name" value="Phage tail collar domain"/>
    <property type="match status" value="1"/>
</dbReference>
<evidence type="ECO:0000259" key="2">
    <source>
        <dbReference type="Pfam" id="PF02018"/>
    </source>
</evidence>
<dbReference type="InterPro" id="IPR011083">
    <property type="entry name" value="Phage_tail_collar_dom"/>
</dbReference>
<dbReference type="AlphaFoldDB" id="A0A852S506"/>
<dbReference type="GO" id="GO:0016798">
    <property type="term" value="F:hydrolase activity, acting on glycosyl bonds"/>
    <property type="evidence" value="ECO:0007669"/>
    <property type="project" value="InterPro"/>
</dbReference>
<dbReference type="Pfam" id="PF02018">
    <property type="entry name" value="CBM_4_9"/>
    <property type="match status" value="1"/>
</dbReference>
<reference evidence="4 5" key="1">
    <citation type="submission" date="2020-07" db="EMBL/GenBank/DDBJ databases">
        <title>Sequencing the genomes of 1000 actinobacteria strains.</title>
        <authorList>
            <person name="Klenk H.-P."/>
        </authorList>
    </citation>
    <scope>NUCLEOTIDE SEQUENCE [LARGE SCALE GENOMIC DNA]</scope>
    <source>
        <strain evidence="4 5">DSM 19082</strain>
    </source>
</reference>
<dbReference type="Proteomes" id="UP000582231">
    <property type="component" value="Unassembled WGS sequence"/>
</dbReference>
<dbReference type="Pfam" id="PF07484">
    <property type="entry name" value="Collar"/>
    <property type="match status" value="1"/>
</dbReference>
<name>A0A852S506_9ACTN</name>
<dbReference type="SUPFAM" id="SSF88874">
    <property type="entry name" value="Receptor-binding domain of short tail fibre protein gp12"/>
    <property type="match status" value="1"/>
</dbReference>
<proteinExistence type="predicted"/>
<feature type="domain" description="CBM-cenC" evidence="2">
    <location>
        <begin position="183"/>
        <end position="315"/>
    </location>
</feature>
<dbReference type="Gene3D" id="2.60.120.260">
    <property type="entry name" value="Galactose-binding domain-like"/>
    <property type="match status" value="1"/>
</dbReference>